<dbReference type="Pfam" id="PF11329">
    <property type="entry name" value="DUF3131"/>
    <property type="match status" value="1"/>
</dbReference>
<gene>
    <name evidence="2" type="ORF">GV827_20260</name>
</gene>
<reference evidence="2 3" key="1">
    <citation type="submission" date="2020-01" db="EMBL/GenBank/DDBJ databases">
        <title>Sulfitobacter sediminilitoris sp. nov., isolated from a tidal flat.</title>
        <authorList>
            <person name="Park S."/>
            <person name="Yoon J.-H."/>
        </authorList>
    </citation>
    <scope>NUCLEOTIDE SEQUENCE [LARGE SCALE GENOMIC DNA]</scope>
    <source>
        <strain evidence="2 3">JBTF-M27</strain>
    </source>
</reference>
<dbReference type="Gene3D" id="1.50.10.140">
    <property type="match status" value="1"/>
</dbReference>
<organism evidence="2 3">
    <name type="scientific">Sulfitobacter sediminilitoris</name>
    <dbReference type="NCBI Taxonomy" id="2698830"/>
    <lineage>
        <taxon>Bacteria</taxon>
        <taxon>Pseudomonadati</taxon>
        <taxon>Pseudomonadota</taxon>
        <taxon>Alphaproteobacteria</taxon>
        <taxon>Rhodobacterales</taxon>
        <taxon>Roseobacteraceae</taxon>
        <taxon>Sulfitobacter</taxon>
    </lineage>
</organism>
<dbReference type="AlphaFoldDB" id="A0A6P0CEW7"/>
<feature type="domain" description="DUF3131" evidence="1">
    <location>
        <begin position="289"/>
        <end position="645"/>
    </location>
</feature>
<sequence length="651" mass="71818">MAQIESEAKATQALLYISASDLERHTVDEVFARVSKLGEALLASESTGKNTVQLVSDLQLRDNYGFQRFLALHLARPAPSNRTETKAFQIFLEELTAQGILASVGERLGHFEASRATDYWLPVSVDGIEDKAESNLIEVTRACRMGLVELPEAPEKALPPGHSLAFSDASREAPGFDRCGVLWLPSIDIATPQEATQLSTTLGRINDLVISIRPEALVQPFARTSLLNQLKALAANGVTKIVPVQFLGQMIAPEGAEIERQRRTIASLPKTRSRRIAPSDANRQVLLEDAKIAWGYFEEHTVPNTGLCPATVDFSATGGRVHPTVTMWDVGSHINALIAARQLGLLGEKRFERNILQILTQVRGRQSQGRLLPQGWLRVDRQKWGNKDFDGSDAGRLLASFVNLKRTFGLEDRLSVLVESWDLDKIVIKGKVHSVTDGALHSVYRSHSAHYSARAFRAWGIGVSSPYEVFSGSSPYDDQMALLETVSWIGPLGAEPLLLEALELGMSRESAYLAEVLFAAQLEDHEENGRLIAVSEGPIDRAPWFTYQGLQMDALERTWALDTVGYEPQFADPSFWRENLVVSSKAAYLWAACKPHAYSDKLLTHVRKKARTKRGFASSIYSKTGRVTSTYTDLNTNAVILQAIAKTLGEA</sequence>
<name>A0A6P0CEW7_9RHOB</name>
<protein>
    <submittedName>
        <fullName evidence="2">DUF3131 domain-containing protein</fullName>
    </submittedName>
</protein>
<evidence type="ECO:0000259" key="1">
    <source>
        <dbReference type="Pfam" id="PF11329"/>
    </source>
</evidence>
<dbReference type="EMBL" id="JAABNT010000020">
    <property type="protein sequence ID" value="NEK24712.1"/>
    <property type="molecule type" value="Genomic_DNA"/>
</dbReference>
<evidence type="ECO:0000313" key="3">
    <source>
        <dbReference type="Proteomes" id="UP000468591"/>
    </source>
</evidence>
<comment type="caution">
    <text evidence="2">The sequence shown here is derived from an EMBL/GenBank/DDBJ whole genome shotgun (WGS) entry which is preliminary data.</text>
</comment>
<proteinExistence type="predicted"/>
<dbReference type="RefSeq" id="WP_164355637.1">
    <property type="nucleotide sequence ID" value="NZ_JAABNT010000020.1"/>
</dbReference>
<dbReference type="InterPro" id="IPR021478">
    <property type="entry name" value="DUF3131"/>
</dbReference>
<keyword evidence="3" id="KW-1185">Reference proteome</keyword>
<dbReference type="Proteomes" id="UP000468591">
    <property type="component" value="Unassembled WGS sequence"/>
</dbReference>
<accession>A0A6P0CEW7</accession>
<evidence type="ECO:0000313" key="2">
    <source>
        <dbReference type="EMBL" id="NEK24712.1"/>
    </source>
</evidence>